<dbReference type="PANTHER" id="PTHR43479">
    <property type="entry name" value="ACREF/ENVCD OPERON REPRESSOR-RELATED"/>
    <property type="match status" value="1"/>
</dbReference>
<feature type="domain" description="HTH tetR-type" evidence="3">
    <location>
        <begin position="11"/>
        <end position="71"/>
    </location>
</feature>
<evidence type="ECO:0000256" key="1">
    <source>
        <dbReference type="ARBA" id="ARBA00023125"/>
    </source>
</evidence>
<reference evidence="4 5" key="1">
    <citation type="submission" date="2018-02" db="EMBL/GenBank/DDBJ databases">
        <title>Genomic Encyclopedia of Archaeal and Bacterial Type Strains, Phase II (KMG-II): from individual species to whole genera.</title>
        <authorList>
            <person name="Goeker M."/>
        </authorList>
    </citation>
    <scope>NUCLEOTIDE SEQUENCE [LARGE SCALE GENOMIC DNA]</scope>
    <source>
        <strain evidence="4 5">DSM 3808</strain>
    </source>
</reference>
<keyword evidence="1 2" id="KW-0238">DNA-binding</keyword>
<evidence type="ECO:0000259" key="3">
    <source>
        <dbReference type="PROSITE" id="PS50977"/>
    </source>
</evidence>
<sequence>MYHIKEDKRSKQSSNLIFNAFQSLLYEKNYSDIKITEVIERAQVSRATFYRNYDTLEDILRYECDQKFIALKEYIAGYYRNQSVERNTHPLDLLKPFLRFWYLESGIIELLIRINNKEILYRNISDLVKKLIDRVKSSPDKDSFYEYSLTIRSNIIMGILEVWILNNKNIAPDTLSIQVMKHISESLKYKVDISNGDS</sequence>
<dbReference type="Proteomes" id="UP000237749">
    <property type="component" value="Unassembled WGS sequence"/>
</dbReference>
<dbReference type="EMBL" id="PTJA01000009">
    <property type="protein sequence ID" value="PPK79606.1"/>
    <property type="molecule type" value="Genomic_DNA"/>
</dbReference>
<dbReference type="Gene3D" id="1.10.357.10">
    <property type="entry name" value="Tetracycline Repressor, domain 2"/>
    <property type="match status" value="1"/>
</dbReference>
<comment type="caution">
    <text evidence="4">The sequence shown here is derived from an EMBL/GenBank/DDBJ whole genome shotgun (WGS) entry which is preliminary data.</text>
</comment>
<evidence type="ECO:0000313" key="4">
    <source>
        <dbReference type="EMBL" id="PPK79606.1"/>
    </source>
</evidence>
<organism evidence="4 5">
    <name type="scientific">Lacrimispora xylanisolvens</name>
    <dbReference type="NCBI Taxonomy" id="384636"/>
    <lineage>
        <taxon>Bacteria</taxon>
        <taxon>Bacillati</taxon>
        <taxon>Bacillota</taxon>
        <taxon>Clostridia</taxon>
        <taxon>Lachnospirales</taxon>
        <taxon>Lachnospiraceae</taxon>
        <taxon>Lacrimispora</taxon>
    </lineage>
</organism>
<dbReference type="SUPFAM" id="SSF46689">
    <property type="entry name" value="Homeodomain-like"/>
    <property type="match status" value="1"/>
</dbReference>
<protein>
    <submittedName>
        <fullName evidence="4">TetR family transcriptional regulator</fullName>
    </submittedName>
</protein>
<dbReference type="GO" id="GO:0003677">
    <property type="term" value="F:DNA binding"/>
    <property type="evidence" value="ECO:0007669"/>
    <property type="project" value="UniProtKB-UniRule"/>
</dbReference>
<evidence type="ECO:0000313" key="5">
    <source>
        <dbReference type="Proteomes" id="UP000237749"/>
    </source>
</evidence>
<dbReference type="InterPro" id="IPR001647">
    <property type="entry name" value="HTH_TetR"/>
</dbReference>
<keyword evidence="5" id="KW-1185">Reference proteome</keyword>
<dbReference type="InterPro" id="IPR009057">
    <property type="entry name" value="Homeodomain-like_sf"/>
</dbReference>
<dbReference type="AlphaFoldDB" id="A0A2S6HQ44"/>
<accession>A0A2S6HQ44</accession>
<dbReference type="PANTHER" id="PTHR43479:SF11">
    <property type="entry name" value="ACREF_ENVCD OPERON REPRESSOR-RELATED"/>
    <property type="match status" value="1"/>
</dbReference>
<dbReference type="PROSITE" id="PS50977">
    <property type="entry name" value="HTH_TETR_2"/>
    <property type="match status" value="1"/>
</dbReference>
<evidence type="ECO:0000256" key="2">
    <source>
        <dbReference type="PROSITE-ProRule" id="PRU00335"/>
    </source>
</evidence>
<dbReference type="RefSeq" id="WP_104438028.1">
    <property type="nucleotide sequence ID" value="NZ_PTJA01000009.1"/>
</dbReference>
<proteinExistence type="predicted"/>
<gene>
    <name evidence="4" type="ORF">BXY41_10984</name>
</gene>
<name>A0A2S6HQ44_9FIRM</name>
<feature type="DNA-binding region" description="H-T-H motif" evidence="2">
    <location>
        <begin position="34"/>
        <end position="53"/>
    </location>
</feature>
<dbReference type="InterPro" id="IPR050624">
    <property type="entry name" value="HTH-type_Tx_Regulator"/>
</dbReference>